<dbReference type="GO" id="GO:0006099">
    <property type="term" value="P:tricarboxylic acid cycle"/>
    <property type="evidence" value="ECO:0007669"/>
    <property type="project" value="UniProtKB-UniPathway"/>
</dbReference>
<keyword evidence="12" id="KW-0479">Metal-binding</keyword>
<name>A0A8J6P8S1_9GAMM</name>
<keyword evidence="11 17" id="KW-0812">Transmembrane</keyword>
<keyword evidence="16 17" id="KW-0472">Membrane</keyword>
<feature type="transmembrane region" description="Helical" evidence="17">
    <location>
        <begin position="12"/>
        <end position="32"/>
    </location>
</feature>
<dbReference type="GO" id="GO:0009055">
    <property type="term" value="F:electron transfer activity"/>
    <property type="evidence" value="ECO:0007669"/>
    <property type="project" value="TreeGrafter"/>
</dbReference>
<sequence length="110" mass="12691">MFVLTGMRAWVIQRFSAVVLLIVMPLLLVSLLQLEDTGHEGWRRWVVDGFNPIWIMGGFIALLLHCWVGIRDVLLDYVRQRMVRIVLLGGTVLVLFWLGLWMALILLSVM</sequence>
<dbReference type="GO" id="GO:0020037">
    <property type="term" value="F:heme binding"/>
    <property type="evidence" value="ECO:0007669"/>
    <property type="project" value="InterPro"/>
</dbReference>
<evidence type="ECO:0000256" key="8">
    <source>
        <dbReference type="ARBA" id="ARBA00022519"/>
    </source>
</evidence>
<evidence type="ECO:0000256" key="17">
    <source>
        <dbReference type="SAM" id="Phobius"/>
    </source>
</evidence>
<evidence type="ECO:0000256" key="15">
    <source>
        <dbReference type="ARBA" id="ARBA00023004"/>
    </source>
</evidence>
<reference evidence="18 19" key="1">
    <citation type="submission" date="2020-08" db="EMBL/GenBank/DDBJ databases">
        <title>Bridging the membrane lipid divide: bacteria of the FCB group superphylum have the potential to synthesize archaeal ether lipids.</title>
        <authorList>
            <person name="Villanueva L."/>
            <person name="Von Meijenfeldt F.A.B."/>
            <person name="Westbye A.B."/>
            <person name="Yadav S."/>
            <person name="Hopmans E.C."/>
            <person name="Dutilh B.E."/>
            <person name="Sinninghe Damste J.S."/>
        </authorList>
    </citation>
    <scope>NUCLEOTIDE SEQUENCE [LARGE SCALE GENOMIC DNA]</scope>
    <source>
        <strain evidence="18">NIOZ-UU100</strain>
    </source>
</reference>
<evidence type="ECO:0000256" key="11">
    <source>
        <dbReference type="ARBA" id="ARBA00022692"/>
    </source>
</evidence>
<dbReference type="PANTHER" id="PTHR38689:SF1">
    <property type="entry name" value="SUCCINATE DEHYDROGENASE HYDROPHOBIC MEMBRANE ANCHOR SUBUNIT"/>
    <property type="match status" value="1"/>
</dbReference>
<comment type="cofactor">
    <cofactor evidence="1">
        <name>heme</name>
        <dbReference type="ChEBI" id="CHEBI:30413"/>
    </cofactor>
</comment>
<keyword evidence="14 17" id="KW-1133">Transmembrane helix</keyword>
<proteinExistence type="predicted"/>
<keyword evidence="10" id="KW-0349">Heme</keyword>
<keyword evidence="7" id="KW-1003">Cell membrane</keyword>
<evidence type="ECO:0000256" key="9">
    <source>
        <dbReference type="ARBA" id="ARBA00022532"/>
    </source>
</evidence>
<dbReference type="GO" id="GO:0005886">
    <property type="term" value="C:plasma membrane"/>
    <property type="evidence" value="ECO:0007669"/>
    <property type="project" value="UniProtKB-SubCell"/>
</dbReference>
<evidence type="ECO:0000256" key="1">
    <source>
        <dbReference type="ARBA" id="ARBA00001971"/>
    </source>
</evidence>
<dbReference type="AlphaFoldDB" id="A0A8J6P8S1"/>
<comment type="function">
    <text evidence="2">Membrane-anchoring subunit of succinate dehydrogenase (SDH).</text>
</comment>
<evidence type="ECO:0000313" key="19">
    <source>
        <dbReference type="Proteomes" id="UP000654401"/>
    </source>
</evidence>
<evidence type="ECO:0000256" key="12">
    <source>
        <dbReference type="ARBA" id="ARBA00022723"/>
    </source>
</evidence>
<protein>
    <recommendedName>
        <fullName evidence="5">Succinate dehydrogenase hydrophobic membrane anchor subunit</fullName>
    </recommendedName>
</protein>
<evidence type="ECO:0000256" key="13">
    <source>
        <dbReference type="ARBA" id="ARBA00022982"/>
    </source>
</evidence>
<evidence type="ECO:0000313" key="18">
    <source>
        <dbReference type="EMBL" id="MBC8519987.1"/>
    </source>
</evidence>
<keyword evidence="13" id="KW-0249">Electron transport</keyword>
<comment type="caution">
    <text evidence="18">The sequence shown here is derived from an EMBL/GenBank/DDBJ whole genome shotgun (WGS) entry which is preliminary data.</text>
</comment>
<dbReference type="Pfam" id="PF01127">
    <property type="entry name" value="Sdh_cyt"/>
    <property type="match status" value="1"/>
</dbReference>
<dbReference type="Proteomes" id="UP000654401">
    <property type="component" value="Unassembled WGS sequence"/>
</dbReference>
<dbReference type="InterPro" id="IPR000701">
    <property type="entry name" value="SuccDH_FuR_B_TM-su"/>
</dbReference>
<keyword evidence="6" id="KW-0813">Transport</keyword>
<dbReference type="InterPro" id="IPR034804">
    <property type="entry name" value="SQR/QFR_C/D"/>
</dbReference>
<accession>A0A8J6P8S1</accession>
<keyword evidence="8" id="KW-0997">Cell inner membrane</keyword>
<gene>
    <name evidence="18" type="primary">sdhD</name>
    <name evidence="18" type="ORF">H8D24_06245</name>
</gene>
<organism evidence="18 19">
    <name type="scientific">Candidatus Thiopontia autotrophica</name>
    <dbReference type="NCBI Taxonomy" id="2841688"/>
    <lineage>
        <taxon>Bacteria</taxon>
        <taxon>Pseudomonadati</taxon>
        <taxon>Pseudomonadota</taxon>
        <taxon>Gammaproteobacteria</taxon>
        <taxon>Candidatus Thiopontia</taxon>
    </lineage>
</organism>
<evidence type="ECO:0000256" key="16">
    <source>
        <dbReference type="ARBA" id="ARBA00023136"/>
    </source>
</evidence>
<dbReference type="GO" id="GO:0046872">
    <property type="term" value="F:metal ion binding"/>
    <property type="evidence" value="ECO:0007669"/>
    <property type="project" value="UniProtKB-KW"/>
</dbReference>
<evidence type="ECO:0000256" key="6">
    <source>
        <dbReference type="ARBA" id="ARBA00022448"/>
    </source>
</evidence>
<comment type="pathway">
    <text evidence="4">Carbohydrate metabolism; tricarboxylic acid cycle.</text>
</comment>
<dbReference type="PANTHER" id="PTHR38689">
    <property type="entry name" value="SUCCINATE DEHYDROGENASE HYDROPHOBIC MEMBRANE ANCHOR SUBUNIT"/>
    <property type="match status" value="1"/>
</dbReference>
<keyword evidence="9" id="KW-0816">Tricarboxylic acid cycle</keyword>
<feature type="transmembrane region" description="Helical" evidence="17">
    <location>
        <begin position="82"/>
        <end position="107"/>
    </location>
</feature>
<evidence type="ECO:0000256" key="2">
    <source>
        <dbReference type="ARBA" id="ARBA00004050"/>
    </source>
</evidence>
<evidence type="ECO:0000256" key="10">
    <source>
        <dbReference type="ARBA" id="ARBA00022617"/>
    </source>
</evidence>
<evidence type="ECO:0000256" key="3">
    <source>
        <dbReference type="ARBA" id="ARBA00004429"/>
    </source>
</evidence>
<dbReference type="NCBIfam" id="TIGR02968">
    <property type="entry name" value="succ_dehyd_anc"/>
    <property type="match status" value="1"/>
</dbReference>
<dbReference type="SUPFAM" id="SSF81343">
    <property type="entry name" value="Fumarate reductase respiratory complex transmembrane subunits"/>
    <property type="match status" value="1"/>
</dbReference>
<dbReference type="EMBL" id="JACNFK010000031">
    <property type="protein sequence ID" value="MBC8519987.1"/>
    <property type="molecule type" value="Genomic_DNA"/>
</dbReference>
<keyword evidence="15" id="KW-0408">Iron</keyword>
<comment type="subcellular location">
    <subcellularLocation>
        <location evidence="3">Cell inner membrane</location>
        <topology evidence="3">Multi-pass membrane protein</topology>
    </subcellularLocation>
</comment>
<dbReference type="Gene3D" id="1.20.1300.10">
    <property type="entry name" value="Fumarate reductase/succinate dehydrogenase, transmembrane subunit"/>
    <property type="match status" value="1"/>
</dbReference>
<evidence type="ECO:0000256" key="4">
    <source>
        <dbReference type="ARBA" id="ARBA00005163"/>
    </source>
</evidence>
<dbReference type="InterPro" id="IPR014312">
    <property type="entry name" value="Succ_DH_anchor"/>
</dbReference>
<dbReference type="UniPathway" id="UPA00223"/>
<evidence type="ECO:0000256" key="14">
    <source>
        <dbReference type="ARBA" id="ARBA00022989"/>
    </source>
</evidence>
<dbReference type="GO" id="GO:0017004">
    <property type="term" value="P:cytochrome complex assembly"/>
    <property type="evidence" value="ECO:0007669"/>
    <property type="project" value="TreeGrafter"/>
</dbReference>
<evidence type="ECO:0000256" key="5">
    <source>
        <dbReference type="ARBA" id="ARBA00019425"/>
    </source>
</evidence>
<evidence type="ECO:0000256" key="7">
    <source>
        <dbReference type="ARBA" id="ARBA00022475"/>
    </source>
</evidence>
<feature type="transmembrane region" description="Helical" evidence="17">
    <location>
        <begin position="52"/>
        <end position="70"/>
    </location>
</feature>